<feature type="domain" description="ABC transporter" evidence="18">
    <location>
        <begin position="606"/>
        <end position="935"/>
    </location>
</feature>
<dbReference type="SUPFAM" id="SSF52540">
    <property type="entry name" value="P-loop containing nucleoside triphosphate hydrolases"/>
    <property type="match status" value="2"/>
</dbReference>
<dbReference type="PROSITE" id="PS00211">
    <property type="entry name" value="ABC_TRANSPORTER_1"/>
    <property type="match status" value="2"/>
</dbReference>
<dbReference type="PANTHER" id="PTHR43152">
    <property type="entry name" value="UVRABC SYSTEM PROTEIN A"/>
    <property type="match status" value="1"/>
</dbReference>
<evidence type="ECO:0000256" key="9">
    <source>
        <dbReference type="ARBA" id="ARBA00022833"/>
    </source>
</evidence>
<comment type="subcellular location">
    <subcellularLocation>
        <location evidence="1 17">Cytoplasm</location>
    </subcellularLocation>
</comment>
<dbReference type="Pfam" id="PF17755">
    <property type="entry name" value="UvrA_DNA-bind"/>
    <property type="match status" value="1"/>
</dbReference>
<evidence type="ECO:0000256" key="16">
    <source>
        <dbReference type="ARBA" id="ARBA00042156"/>
    </source>
</evidence>
<evidence type="ECO:0000256" key="8">
    <source>
        <dbReference type="ARBA" id="ARBA00022771"/>
    </source>
</evidence>
<sequence length="940" mass="103957">MKDKIVVRGAKEHNLKNVDLEIPRDKLVVFTGLSGSGKSSLAFDTIYAEGQRRYVESLSSYARQFLGQMEKPDVEYIEGLSPAISIDQKTTSRNPRSTVGTVTEIYDYLRLLFARVGTPHCPSCGKEIVSQSIDQMVDAIMELPEKTKLQLLAPVVRGKKGEHKKLLESVKSEGYVRVRVNGEIQELGEEISIDKNKKHNIEVVVDRVVVKPGVEKRLTDSIETVMKLGNGLLIVDVIDGDEIMMSQKFACPDCGIAIDEISPRMFSFNVPFGMCSTCNGLGSHLNVDPELVIPNTELSIREGAIAPFATTSEEGYYFRSFKSICEKYGFSLDEKIKYAPAELVEEILYGTGGNHIKFDFDSRFGGWKTYEGSFEGVIPNLERRFAETNSDYMRDKIKSFMSNKICPDCKGARLRPESLAVKLGGKNIYELTQMPIREELDFVENLELSEKQIHIARQILKEINSRLNFLLEVGLEYLTLSREAGTLSGGESQRIRLATQIGSSLLGVLYVLDEPSIGLHQRDNSKLLKALRNLTDIGNTLIVVEHDEDTMYEADYIVDIGPGAGVHGGEIVATGTVEEIIANEKSITGDYLSGRKRIEVPESRRVPGENSIVIKNASENNLKNIDVAFPTGVLTAVTGVSGSGKSTLVNEILYKGLHQKLHKGKEKPGRHSSIEGAEHIDKIIEIDQSPIGRTPRSNPATYTGIFDQIRDVFAMTQEAKTRGYSKGRFSFNVKGGRCEACKGDGIIKIEMHFLPDVYVPCEVCKGKRYNRETLQVKYKGKNISEILDMTVEEGVEFFENIQGISRKLKVMNDVGLGYIKLGQPSTQLSGGEAQRVKLATELSKRSTGKTIYILDEPTTGLHSADVHKLITVLDKLVESGNTVVVIEHNLDVIKVADYVVDLGPEGGDKGGCIVATGTPEEICRVPESYTGQFLAKSLKK</sequence>
<keyword evidence="12 17" id="KW-0238">DNA-binding</keyword>
<dbReference type="NCBIfam" id="NF001503">
    <property type="entry name" value="PRK00349.1"/>
    <property type="match status" value="1"/>
</dbReference>
<dbReference type="GO" id="GO:0009381">
    <property type="term" value="F:excinuclease ABC activity"/>
    <property type="evidence" value="ECO:0007669"/>
    <property type="project" value="UniProtKB-UniRule"/>
</dbReference>
<gene>
    <name evidence="17 19" type="primary">uvrA</name>
    <name evidence="19" type="ORF">EUAN_15110</name>
</gene>
<dbReference type="Gene3D" id="3.40.50.300">
    <property type="entry name" value="P-loop containing nucleotide triphosphate hydrolases"/>
    <property type="match status" value="2"/>
</dbReference>
<evidence type="ECO:0000256" key="10">
    <source>
        <dbReference type="ARBA" id="ARBA00022840"/>
    </source>
</evidence>
<keyword evidence="2 17" id="KW-0963">Cytoplasm</keyword>
<dbReference type="EMBL" id="MKIE01000005">
    <property type="protein sequence ID" value="OHW62063.1"/>
    <property type="molecule type" value="Genomic_DNA"/>
</dbReference>
<protein>
    <recommendedName>
        <fullName evidence="15 17">UvrABC system protein A</fullName>
        <shortName evidence="17">UvrA protein</shortName>
    </recommendedName>
    <alternativeName>
        <fullName evidence="16 17">Excinuclease ABC subunit A</fullName>
    </alternativeName>
</protein>
<dbReference type="InterPro" id="IPR027417">
    <property type="entry name" value="P-loop_NTPase"/>
</dbReference>
<feature type="binding site" evidence="17">
    <location>
        <begin position="32"/>
        <end position="39"/>
    </location>
    <ligand>
        <name>ATP</name>
        <dbReference type="ChEBI" id="CHEBI:30616"/>
    </ligand>
</feature>
<feature type="binding site" evidence="17">
    <location>
        <begin position="639"/>
        <end position="646"/>
    </location>
    <ligand>
        <name>ATP</name>
        <dbReference type="ChEBI" id="CHEBI:30616"/>
    </ligand>
</feature>
<dbReference type="InterPro" id="IPR003593">
    <property type="entry name" value="AAA+_ATPase"/>
</dbReference>
<keyword evidence="10 17" id="KW-0067">ATP-binding</keyword>
<evidence type="ECO:0000256" key="14">
    <source>
        <dbReference type="ARBA" id="ARBA00038000"/>
    </source>
</evidence>
<dbReference type="PANTHER" id="PTHR43152:SF3">
    <property type="entry name" value="UVRABC SYSTEM PROTEIN A"/>
    <property type="match status" value="1"/>
</dbReference>
<reference evidence="19 20" key="1">
    <citation type="submission" date="2016-09" db="EMBL/GenBank/DDBJ databases">
        <title>Genome sequence of Eubacterium angustum.</title>
        <authorList>
            <person name="Poehlein A."/>
            <person name="Daniel R."/>
        </authorList>
    </citation>
    <scope>NUCLEOTIDE SEQUENCE [LARGE SCALE GENOMIC DNA]</scope>
    <source>
        <strain evidence="19 20">DSM 1989</strain>
    </source>
</reference>
<dbReference type="AlphaFoldDB" id="A0A1S1V614"/>
<proteinExistence type="inferred from homology"/>
<evidence type="ECO:0000256" key="1">
    <source>
        <dbReference type="ARBA" id="ARBA00004496"/>
    </source>
</evidence>
<comment type="function">
    <text evidence="17">The UvrABC repair system catalyzes the recognition and processing of DNA lesions. UvrA is an ATPase and a DNA-binding protein. A damage recognition complex composed of 2 UvrA and 2 UvrB subunits scans DNA for abnormalities. When the presence of a lesion has been verified by UvrB, the UvrA molecules dissociate.</text>
</comment>
<evidence type="ECO:0000256" key="15">
    <source>
        <dbReference type="ARBA" id="ARBA00039316"/>
    </source>
</evidence>
<keyword evidence="5 17" id="KW-0547">Nucleotide-binding</keyword>
<dbReference type="InterPro" id="IPR041102">
    <property type="entry name" value="UvrA_inter"/>
</dbReference>
<comment type="caution">
    <text evidence="19">The sequence shown here is derived from an EMBL/GenBank/DDBJ whole genome shotgun (WGS) entry which is preliminary data.</text>
</comment>
<dbReference type="Gene3D" id="1.10.8.280">
    <property type="entry name" value="ABC transporter ATPase domain-like"/>
    <property type="match status" value="1"/>
</dbReference>
<dbReference type="InterPro" id="IPR004602">
    <property type="entry name" value="UvrA"/>
</dbReference>
<keyword evidence="11 17" id="KW-0267">Excision nuclease</keyword>
<evidence type="ECO:0000259" key="18">
    <source>
        <dbReference type="PROSITE" id="PS50893"/>
    </source>
</evidence>
<dbReference type="InterPro" id="IPR041552">
    <property type="entry name" value="UvrA_DNA-bd"/>
</dbReference>
<dbReference type="GO" id="GO:0016887">
    <property type="term" value="F:ATP hydrolysis activity"/>
    <property type="evidence" value="ECO:0007669"/>
    <property type="project" value="InterPro"/>
</dbReference>
<keyword evidence="8 17" id="KW-0863">Zinc-finger</keyword>
<evidence type="ECO:0000256" key="4">
    <source>
        <dbReference type="ARBA" id="ARBA00022737"/>
    </source>
</evidence>
<accession>A0A1S1V614</accession>
<evidence type="ECO:0000256" key="12">
    <source>
        <dbReference type="ARBA" id="ARBA00023125"/>
    </source>
</evidence>
<dbReference type="InterPro" id="IPR013815">
    <property type="entry name" value="ATP_grasp_subdomain_1"/>
</dbReference>
<evidence type="ECO:0000256" key="11">
    <source>
        <dbReference type="ARBA" id="ARBA00022881"/>
    </source>
</evidence>
<evidence type="ECO:0000256" key="2">
    <source>
        <dbReference type="ARBA" id="ARBA00022490"/>
    </source>
</evidence>
<dbReference type="CDD" id="cd03270">
    <property type="entry name" value="ABC_UvrA_I"/>
    <property type="match status" value="1"/>
</dbReference>
<dbReference type="PROSITE" id="PS50893">
    <property type="entry name" value="ABC_TRANSPORTER_2"/>
    <property type="match status" value="1"/>
</dbReference>
<dbReference type="Proteomes" id="UP000180254">
    <property type="component" value="Unassembled WGS sequence"/>
</dbReference>
<keyword evidence="7 17" id="KW-0228">DNA excision</keyword>
<dbReference type="OrthoDB" id="9809851at2"/>
<dbReference type="NCBIfam" id="TIGR00630">
    <property type="entry name" value="uvra"/>
    <property type="match status" value="1"/>
</dbReference>
<dbReference type="InterPro" id="IPR017871">
    <property type="entry name" value="ABC_transporter-like_CS"/>
</dbReference>
<dbReference type="InterPro" id="IPR003439">
    <property type="entry name" value="ABC_transporter-like_ATP-bd"/>
</dbReference>
<dbReference type="SMART" id="SM00382">
    <property type="entry name" value="AAA"/>
    <property type="match status" value="1"/>
</dbReference>
<keyword evidence="3 17" id="KW-0479">Metal-binding</keyword>
<dbReference type="RefSeq" id="WP_071063283.1">
    <property type="nucleotide sequence ID" value="NZ_MKIE01000005.1"/>
</dbReference>
<dbReference type="GO" id="GO:0005737">
    <property type="term" value="C:cytoplasm"/>
    <property type="evidence" value="ECO:0007669"/>
    <property type="project" value="UniProtKB-SubCell"/>
</dbReference>
<keyword evidence="20" id="KW-1185">Reference proteome</keyword>
<keyword evidence="4 17" id="KW-0677">Repeat</keyword>
<evidence type="ECO:0000256" key="7">
    <source>
        <dbReference type="ARBA" id="ARBA00022769"/>
    </source>
</evidence>
<keyword evidence="6 17" id="KW-0227">DNA damage</keyword>
<keyword evidence="9 17" id="KW-0862">Zinc</keyword>
<evidence type="ECO:0000256" key="5">
    <source>
        <dbReference type="ARBA" id="ARBA00022741"/>
    </source>
</evidence>
<dbReference type="GO" id="GO:0005524">
    <property type="term" value="F:ATP binding"/>
    <property type="evidence" value="ECO:0007669"/>
    <property type="project" value="UniProtKB-UniRule"/>
</dbReference>
<dbReference type="STRING" id="39480.EUAN_15110"/>
<dbReference type="HAMAP" id="MF_00205">
    <property type="entry name" value="UvrA"/>
    <property type="match status" value="1"/>
</dbReference>
<dbReference type="GO" id="GO:0008270">
    <property type="term" value="F:zinc ion binding"/>
    <property type="evidence" value="ECO:0007669"/>
    <property type="project" value="UniProtKB-UniRule"/>
</dbReference>
<evidence type="ECO:0000256" key="17">
    <source>
        <dbReference type="HAMAP-Rule" id="MF_00205"/>
    </source>
</evidence>
<dbReference type="Gene3D" id="3.30.1490.20">
    <property type="entry name" value="ATP-grasp fold, A domain"/>
    <property type="match status" value="1"/>
</dbReference>
<evidence type="ECO:0000256" key="13">
    <source>
        <dbReference type="ARBA" id="ARBA00023204"/>
    </source>
</evidence>
<comment type="subunit">
    <text evidence="17">Forms a heterotetramer with UvrB during the search for lesions.</text>
</comment>
<dbReference type="GO" id="GO:0009432">
    <property type="term" value="P:SOS response"/>
    <property type="evidence" value="ECO:0007669"/>
    <property type="project" value="UniProtKB-UniRule"/>
</dbReference>
<dbReference type="Pfam" id="PF17760">
    <property type="entry name" value="UvrA_inter"/>
    <property type="match status" value="1"/>
</dbReference>
<comment type="similarity">
    <text evidence="14 17">Belongs to the ABC transporter superfamily. UvrA family.</text>
</comment>
<evidence type="ECO:0000313" key="19">
    <source>
        <dbReference type="EMBL" id="OHW62063.1"/>
    </source>
</evidence>
<evidence type="ECO:0000313" key="20">
    <source>
        <dbReference type="Proteomes" id="UP000180254"/>
    </source>
</evidence>
<name>A0A1S1V614_9FIRM</name>
<evidence type="ECO:0000256" key="3">
    <source>
        <dbReference type="ARBA" id="ARBA00022723"/>
    </source>
</evidence>
<dbReference type="GO" id="GO:0006289">
    <property type="term" value="P:nucleotide-excision repair"/>
    <property type="evidence" value="ECO:0007669"/>
    <property type="project" value="UniProtKB-UniRule"/>
</dbReference>
<feature type="zinc finger region" description="C4-type" evidence="17">
    <location>
        <begin position="251"/>
        <end position="278"/>
    </location>
</feature>
<keyword evidence="17" id="KW-0742">SOS response</keyword>
<evidence type="ECO:0000256" key="6">
    <source>
        <dbReference type="ARBA" id="ARBA00022763"/>
    </source>
</evidence>
<keyword evidence="13 17" id="KW-0234">DNA repair</keyword>
<dbReference type="Gene3D" id="1.20.1580.10">
    <property type="entry name" value="ABC transporter ATPase like domain"/>
    <property type="match status" value="2"/>
</dbReference>
<feature type="zinc finger region" description="C4-type" evidence="17">
    <location>
        <begin position="738"/>
        <end position="764"/>
    </location>
</feature>
<dbReference type="GO" id="GO:0003677">
    <property type="term" value="F:DNA binding"/>
    <property type="evidence" value="ECO:0007669"/>
    <property type="project" value="UniProtKB-UniRule"/>
</dbReference>
<dbReference type="CDD" id="cd03271">
    <property type="entry name" value="ABC_UvrA_II"/>
    <property type="match status" value="1"/>
</dbReference>
<organism evidence="19 20">
    <name type="scientific">Andreesenia angusta</name>
    <dbReference type="NCBI Taxonomy" id="39480"/>
    <lineage>
        <taxon>Bacteria</taxon>
        <taxon>Bacillati</taxon>
        <taxon>Bacillota</taxon>
        <taxon>Tissierellia</taxon>
        <taxon>Tissierellales</taxon>
        <taxon>Gottschalkiaceae</taxon>
        <taxon>Andreesenia</taxon>
    </lineage>
</organism>
<dbReference type="GO" id="GO:0009380">
    <property type="term" value="C:excinuclease repair complex"/>
    <property type="evidence" value="ECO:0007669"/>
    <property type="project" value="InterPro"/>
</dbReference>
<dbReference type="FunFam" id="1.20.1580.10:FF:000002">
    <property type="entry name" value="UvrABC system protein A"/>
    <property type="match status" value="1"/>
</dbReference>